<dbReference type="PANTHER" id="PTHR40515">
    <property type="entry name" value="CILIA- AND FLAGELLA-ASSOCIATED PROTEIN 157"/>
    <property type="match status" value="1"/>
</dbReference>
<dbReference type="GeneID" id="9624315"/>
<organism evidence="6">
    <name type="scientific">Volvox carteri f. nagariensis</name>
    <dbReference type="NCBI Taxonomy" id="3068"/>
    <lineage>
        <taxon>Eukaryota</taxon>
        <taxon>Viridiplantae</taxon>
        <taxon>Chlorophyta</taxon>
        <taxon>core chlorophytes</taxon>
        <taxon>Chlorophyceae</taxon>
        <taxon>CS clade</taxon>
        <taxon>Chlamydomonadales</taxon>
        <taxon>Volvocaceae</taxon>
        <taxon>Volvox</taxon>
    </lineage>
</organism>
<dbReference type="SMART" id="SM00014">
    <property type="entry name" value="acidPPc"/>
    <property type="match status" value="1"/>
</dbReference>
<evidence type="ECO:0000256" key="2">
    <source>
        <dbReference type="SAM" id="MobiDB-lite"/>
    </source>
</evidence>
<feature type="transmembrane region" description="Helical" evidence="3">
    <location>
        <begin position="91"/>
        <end position="111"/>
    </location>
</feature>
<keyword evidence="3" id="KW-0472">Membrane</keyword>
<keyword evidence="3" id="KW-1133">Transmembrane helix</keyword>
<dbReference type="InterPro" id="IPR036938">
    <property type="entry name" value="PAP2/HPO_sf"/>
</dbReference>
<feature type="compositionally biased region" description="Low complexity" evidence="2">
    <location>
        <begin position="236"/>
        <end position="258"/>
    </location>
</feature>
<feature type="domain" description="Phosphatidic acid phosphatase type 2/haloperoxidase" evidence="4">
    <location>
        <begin position="47"/>
        <end position="166"/>
    </location>
</feature>
<dbReference type="eggNOG" id="KOG3146">
    <property type="taxonomic scope" value="Eukaryota"/>
</dbReference>
<feature type="coiled-coil region" evidence="1">
    <location>
        <begin position="362"/>
        <end position="421"/>
    </location>
</feature>
<feature type="transmembrane region" description="Helical" evidence="3">
    <location>
        <begin position="123"/>
        <end position="145"/>
    </location>
</feature>
<dbReference type="STRING" id="3068.D8TID5"/>
<protein>
    <recommendedName>
        <fullName evidence="4">Phosphatidic acid phosphatase type 2/haloperoxidase domain-containing protein</fullName>
    </recommendedName>
</protein>
<evidence type="ECO:0000313" key="6">
    <source>
        <dbReference type="Proteomes" id="UP000001058"/>
    </source>
</evidence>
<keyword evidence="3" id="KW-0812">Transmembrane</keyword>
<dbReference type="RefSeq" id="XP_002945878.1">
    <property type="nucleotide sequence ID" value="XM_002945832.1"/>
</dbReference>
<feature type="coiled-coil region" evidence="1">
    <location>
        <begin position="465"/>
        <end position="518"/>
    </location>
</feature>
<dbReference type="OrthoDB" id="542225at2759"/>
<feature type="coiled-coil region" evidence="1">
    <location>
        <begin position="652"/>
        <end position="679"/>
    </location>
</feature>
<name>D8TID5_VOLCA</name>
<keyword evidence="1" id="KW-0175">Coiled coil</keyword>
<dbReference type="InterPro" id="IPR000326">
    <property type="entry name" value="PAP2/HPO"/>
</dbReference>
<accession>D8TID5</accession>
<sequence>MAFTDFSCVFYEKGDALGKVLAYAALLPYVLILHHASQFYGRRLVQEGVIVAGFVMNEGIARGLKHGLRHPRPADTCAKLDLCDSFGMPSSHTQCIAFAFMLHFLLCMRSVGGKSLGTRLIEACEVVGLAFACLLTASSRVYLGYHTTDQVVVGGLLGLVIGATCFAVLGWRGRQYGIVISRKKHDKAKQLWLRMDNASQLRADLEAVSKGDRHLQFKRSSSKSLLSVAAGGQGTPFAAPSGPSGATSATASAASSPPRRFLRSMTSAIHSSHSVSTVLPHGSVCFDRPPSASVNAAAAAAFPSRLPSRRASNASGGATDASGEEVRLTNSGGSKRYAGESPPSRRPSRPSRVSVFRDMPDYAAAISRQNQLEDTVAELEEQVRELAADNERRQESYMRREAALQEDVAKLEEQLRKARGEQPQNPTFGKAAANIRELHNQVVSQIEDLLTAQAASFRSEEHSTLRNFTARLDELEAAVVTERAKGAAREDIDTVEQVKKLRTQLEDTQQIAQILDKKHSVLAEENSRLRAQFKLQEADREYLIKQTVALKKENTALRNQLTALLEEMAVLNQEKEELMRAATAVGPDGGSTVGAGVLLTLGGGRPGSAVASTRPWSSRGGGGGGGGVSASAAAAAVTSAAAGPEGQVAVKIQRYEDVIENLKRLLEAERRRTKQARAAHTLELQQRTGLQAVLRQCVEDLRERRKLLAAAAGDGNLTPAERQDLISMLLGKEEILRAVFDRAFPGVTPHPPSDPYLDRMANWQEHRDAQVAANAKVIAAAKNAVLAPATAVKESTPGGMLLKEAANRPWVLNVDAMLSEFLGGPGGGGPGVAGAASLKSMGVASAASGVPGGGAGVVRIVRPTCSHGTVSEPVGSAAAASDDSRALLLRHILGGTPATRWRFRNAAASIVEACGWRNLRERRLISWASSERMVSELMLWVEGQLQGFPRPPSKT</sequence>
<feature type="region of interest" description="Disordered" evidence="2">
    <location>
        <begin position="302"/>
        <end position="352"/>
    </location>
</feature>
<gene>
    <name evidence="5" type="ORF">VOLCADRAFT_86283</name>
</gene>
<reference evidence="5 6" key="1">
    <citation type="journal article" date="2010" name="Science">
        <title>Genomic analysis of organismal complexity in the multicellular green alga Volvox carteri.</title>
        <authorList>
            <person name="Prochnik S.E."/>
            <person name="Umen J."/>
            <person name="Nedelcu A.M."/>
            <person name="Hallmann A."/>
            <person name="Miller S.M."/>
            <person name="Nishii I."/>
            <person name="Ferris P."/>
            <person name="Kuo A."/>
            <person name="Mitros T."/>
            <person name="Fritz-Laylin L.K."/>
            <person name="Hellsten U."/>
            <person name="Chapman J."/>
            <person name="Simakov O."/>
            <person name="Rensing S.A."/>
            <person name="Terry A."/>
            <person name="Pangilinan J."/>
            <person name="Kapitonov V."/>
            <person name="Jurka J."/>
            <person name="Salamov A."/>
            <person name="Shapiro H."/>
            <person name="Schmutz J."/>
            <person name="Grimwood J."/>
            <person name="Lindquist E."/>
            <person name="Lucas S."/>
            <person name="Grigoriev I.V."/>
            <person name="Schmitt R."/>
            <person name="Kirk D."/>
            <person name="Rokhsar D.S."/>
        </authorList>
    </citation>
    <scope>NUCLEOTIDE SEQUENCE [LARGE SCALE GENOMIC DNA]</scope>
    <source>
        <strain evidence="6">f. Nagariensis / Eve</strain>
    </source>
</reference>
<dbReference type="AlphaFoldDB" id="D8TID5"/>
<dbReference type="Gene3D" id="1.20.144.10">
    <property type="entry name" value="Phosphatidic acid phosphatase type 2/haloperoxidase"/>
    <property type="match status" value="1"/>
</dbReference>
<dbReference type="EMBL" id="GL378323">
    <property type="protein sequence ID" value="EFJ52873.1"/>
    <property type="molecule type" value="Genomic_DNA"/>
</dbReference>
<feature type="transmembrane region" description="Helical" evidence="3">
    <location>
        <begin position="151"/>
        <end position="171"/>
    </location>
</feature>
<evidence type="ECO:0000256" key="3">
    <source>
        <dbReference type="SAM" id="Phobius"/>
    </source>
</evidence>
<feature type="region of interest" description="Disordered" evidence="2">
    <location>
        <begin position="236"/>
        <end position="259"/>
    </location>
</feature>
<evidence type="ECO:0000259" key="4">
    <source>
        <dbReference type="SMART" id="SM00014"/>
    </source>
</evidence>
<proteinExistence type="predicted"/>
<dbReference type="Proteomes" id="UP000001058">
    <property type="component" value="Unassembled WGS sequence"/>
</dbReference>
<dbReference type="PANTHER" id="PTHR40515:SF1">
    <property type="entry name" value="CILIA- AND FLAGELLA-ASSOCIATED PROTEIN 157"/>
    <property type="match status" value="1"/>
</dbReference>
<feature type="compositionally biased region" description="Low complexity" evidence="2">
    <location>
        <begin position="302"/>
        <end position="312"/>
    </location>
</feature>
<evidence type="ECO:0000256" key="1">
    <source>
        <dbReference type="SAM" id="Coils"/>
    </source>
</evidence>
<evidence type="ECO:0000313" key="5">
    <source>
        <dbReference type="EMBL" id="EFJ52873.1"/>
    </source>
</evidence>
<dbReference type="SUPFAM" id="SSF48317">
    <property type="entry name" value="Acid phosphatase/Vanadium-dependent haloperoxidase"/>
    <property type="match status" value="1"/>
</dbReference>
<dbReference type="KEGG" id="vcn:VOLCADRAFT_86283"/>
<keyword evidence="6" id="KW-1185">Reference proteome</keyword>
<feature type="coiled-coil region" evidence="1">
    <location>
        <begin position="547"/>
        <end position="581"/>
    </location>
</feature>
<dbReference type="Pfam" id="PF01569">
    <property type="entry name" value="PAP2"/>
    <property type="match status" value="1"/>
</dbReference>
<feature type="transmembrane region" description="Helical" evidence="3">
    <location>
        <begin position="20"/>
        <end position="37"/>
    </location>
</feature>
<dbReference type="InParanoid" id="D8TID5"/>